<dbReference type="AlphaFoldDB" id="A0A0C3GVP6"/>
<evidence type="ECO:0000256" key="2">
    <source>
        <dbReference type="ARBA" id="ARBA00022679"/>
    </source>
</evidence>
<organism evidence="4 5">
    <name type="scientific">Oidiodendron maius (strain Zn)</name>
    <dbReference type="NCBI Taxonomy" id="913774"/>
    <lineage>
        <taxon>Eukaryota</taxon>
        <taxon>Fungi</taxon>
        <taxon>Dikarya</taxon>
        <taxon>Ascomycota</taxon>
        <taxon>Pezizomycotina</taxon>
        <taxon>Leotiomycetes</taxon>
        <taxon>Leotiomycetes incertae sedis</taxon>
        <taxon>Myxotrichaceae</taxon>
        <taxon>Oidiodendron</taxon>
    </lineage>
</organism>
<proteinExistence type="predicted"/>
<dbReference type="InParanoid" id="A0A0C3GVP6"/>
<keyword evidence="2" id="KW-0808">Transferase</keyword>
<dbReference type="EMBL" id="KN832887">
    <property type="protein sequence ID" value="KIM95364.1"/>
    <property type="molecule type" value="Genomic_DNA"/>
</dbReference>
<dbReference type="OrthoDB" id="203237at2759"/>
<dbReference type="Proteomes" id="UP000054321">
    <property type="component" value="Unassembled WGS sequence"/>
</dbReference>
<dbReference type="SUPFAM" id="SSF53335">
    <property type="entry name" value="S-adenosyl-L-methionine-dependent methyltransferases"/>
    <property type="match status" value="1"/>
</dbReference>
<keyword evidence="5" id="KW-1185">Reference proteome</keyword>
<reference evidence="4 5" key="1">
    <citation type="submission" date="2014-04" db="EMBL/GenBank/DDBJ databases">
        <authorList>
            <consortium name="DOE Joint Genome Institute"/>
            <person name="Kuo A."/>
            <person name="Martino E."/>
            <person name="Perotto S."/>
            <person name="Kohler A."/>
            <person name="Nagy L.G."/>
            <person name="Floudas D."/>
            <person name="Copeland A."/>
            <person name="Barry K.W."/>
            <person name="Cichocki N."/>
            <person name="Veneault-Fourrey C."/>
            <person name="LaButti K."/>
            <person name="Lindquist E.A."/>
            <person name="Lipzen A."/>
            <person name="Lundell T."/>
            <person name="Morin E."/>
            <person name="Murat C."/>
            <person name="Sun H."/>
            <person name="Tunlid A."/>
            <person name="Henrissat B."/>
            <person name="Grigoriev I.V."/>
            <person name="Hibbett D.S."/>
            <person name="Martin F."/>
            <person name="Nordberg H.P."/>
            <person name="Cantor M.N."/>
            <person name="Hua S.X."/>
        </authorList>
    </citation>
    <scope>NUCLEOTIDE SEQUENCE [LARGE SCALE GENOMIC DNA]</scope>
    <source>
        <strain evidence="4 5">Zn</strain>
    </source>
</reference>
<dbReference type="PANTHER" id="PTHR43619:SF2">
    <property type="entry name" value="S-ADENOSYL-L-METHIONINE-DEPENDENT METHYLTRANSFERASES SUPERFAMILY PROTEIN"/>
    <property type="match status" value="1"/>
</dbReference>
<dbReference type="PANTHER" id="PTHR43619">
    <property type="entry name" value="S-ADENOSYL-L-METHIONINE-DEPENDENT METHYLTRANSFERASE YKTD-RELATED"/>
    <property type="match status" value="1"/>
</dbReference>
<dbReference type="InterPro" id="IPR007213">
    <property type="entry name" value="Ppm1/Ppm2/Tcmp"/>
</dbReference>
<dbReference type="InterPro" id="IPR029063">
    <property type="entry name" value="SAM-dependent_MTases_sf"/>
</dbReference>
<dbReference type="Pfam" id="PF04072">
    <property type="entry name" value="LCM"/>
    <property type="match status" value="1"/>
</dbReference>
<gene>
    <name evidence="4" type="ORF">OIDMADRAFT_183909</name>
</gene>
<name>A0A0C3GVP6_OIDMZ</name>
<evidence type="ECO:0008006" key="6">
    <source>
        <dbReference type="Google" id="ProtNLM"/>
    </source>
</evidence>
<reference evidence="5" key="2">
    <citation type="submission" date="2015-01" db="EMBL/GenBank/DDBJ databases">
        <title>Evolutionary Origins and Diversification of the Mycorrhizal Mutualists.</title>
        <authorList>
            <consortium name="DOE Joint Genome Institute"/>
            <consortium name="Mycorrhizal Genomics Consortium"/>
            <person name="Kohler A."/>
            <person name="Kuo A."/>
            <person name="Nagy L.G."/>
            <person name="Floudas D."/>
            <person name="Copeland A."/>
            <person name="Barry K.W."/>
            <person name="Cichocki N."/>
            <person name="Veneault-Fourrey C."/>
            <person name="LaButti K."/>
            <person name="Lindquist E.A."/>
            <person name="Lipzen A."/>
            <person name="Lundell T."/>
            <person name="Morin E."/>
            <person name="Murat C."/>
            <person name="Riley R."/>
            <person name="Ohm R."/>
            <person name="Sun H."/>
            <person name="Tunlid A."/>
            <person name="Henrissat B."/>
            <person name="Grigoriev I.V."/>
            <person name="Hibbett D.S."/>
            <person name="Martin F."/>
        </authorList>
    </citation>
    <scope>NUCLEOTIDE SEQUENCE [LARGE SCALE GENOMIC DNA]</scope>
    <source>
        <strain evidence="5">Zn</strain>
    </source>
</reference>
<evidence type="ECO:0000256" key="3">
    <source>
        <dbReference type="SAM" id="MobiDB-lite"/>
    </source>
</evidence>
<dbReference type="PIRSF" id="PIRSF028177">
    <property type="entry name" value="Polyketide_synth_Omtfrase_TcmP"/>
    <property type="match status" value="1"/>
</dbReference>
<evidence type="ECO:0000256" key="1">
    <source>
        <dbReference type="ARBA" id="ARBA00022603"/>
    </source>
</evidence>
<evidence type="ECO:0000313" key="5">
    <source>
        <dbReference type="Proteomes" id="UP000054321"/>
    </source>
</evidence>
<protein>
    <recommendedName>
        <fullName evidence="6">O-methyltransferase domain-containing protein</fullName>
    </recommendedName>
</protein>
<dbReference type="STRING" id="913774.A0A0C3GVP6"/>
<dbReference type="Gene3D" id="3.40.50.150">
    <property type="entry name" value="Vaccinia Virus protein VP39"/>
    <property type="match status" value="1"/>
</dbReference>
<accession>A0A0C3GVP6</accession>
<dbReference type="GO" id="GO:0008168">
    <property type="term" value="F:methyltransferase activity"/>
    <property type="evidence" value="ECO:0007669"/>
    <property type="project" value="UniProtKB-KW"/>
</dbReference>
<evidence type="ECO:0000313" key="4">
    <source>
        <dbReference type="EMBL" id="KIM95364.1"/>
    </source>
</evidence>
<dbReference type="HOGENOM" id="CLU_069348_2_0_1"/>
<keyword evidence="1" id="KW-0489">Methyltransferase</keyword>
<feature type="region of interest" description="Disordered" evidence="3">
    <location>
        <begin position="1"/>
        <end position="23"/>
    </location>
</feature>
<dbReference type="GO" id="GO:0032259">
    <property type="term" value="P:methylation"/>
    <property type="evidence" value="ECO:0007669"/>
    <property type="project" value="UniProtKB-KW"/>
</dbReference>
<sequence>MTSTTAGTSADGRAAPPPSSKTKVALRGVSETMLITLRARADDARQPDPVLRDTWAADILDQLDYSRPPTLGEKAFFATVLSRARLFDSWTAEFLNAHPEATVLHLACGLDSRALRLAWGPRVRWIDIDMPEVVALRQKLLPDPAASGSDYRLVATSVTEASWLEDVPADRPTIVVMEGLLPYLKEAEVRQLLERICERFPSGQIMFDIVGATFLRLQALNRPIAKTGALMHFALDDGHDLEMMHPKLRVKDVLRIWQIPGREKFPWNLRLLLWVFSWLPGFRTTNSYMRYEF</sequence>
<dbReference type="InterPro" id="IPR016874">
    <property type="entry name" value="TcmP-like"/>
</dbReference>